<comment type="similarity">
    <text evidence="1 2">Belongs to the calycin superfamily. Lipocalin family.</text>
</comment>
<dbReference type="PIRSF" id="PIRSF036893">
    <property type="entry name" value="Lipocalin_ApoD"/>
    <property type="match status" value="1"/>
</dbReference>
<dbReference type="Gene3D" id="2.40.128.20">
    <property type="match status" value="1"/>
</dbReference>
<evidence type="ECO:0000256" key="2">
    <source>
        <dbReference type="PIRNR" id="PIRNR036893"/>
    </source>
</evidence>
<dbReference type="PROSITE" id="PS00213">
    <property type="entry name" value="LIPOCALIN"/>
    <property type="match status" value="1"/>
</dbReference>
<reference evidence="4 5" key="1">
    <citation type="submission" date="2014-03" db="EMBL/GenBank/DDBJ databases">
        <title>Complete genome sequence of a deeply braunched marine Bacteroidia bacterium Draconibacterium orientale type strain FH5T.</title>
        <authorList>
            <person name="Li X."/>
            <person name="Wang X."/>
            <person name="Xie Z."/>
            <person name="Du Z."/>
            <person name="Chen G."/>
        </authorList>
    </citation>
    <scope>NUCLEOTIDE SEQUENCE [LARGE SCALE GENOMIC DNA]</scope>
    <source>
        <strain evidence="4 5">FH5</strain>
    </source>
</reference>
<dbReference type="InterPro" id="IPR022271">
    <property type="entry name" value="Lipocalin_ApoD"/>
</dbReference>
<dbReference type="InterPro" id="IPR002446">
    <property type="entry name" value="Lipocalin_bac"/>
</dbReference>
<dbReference type="Pfam" id="PF08212">
    <property type="entry name" value="Lipocalin_2"/>
    <property type="match status" value="1"/>
</dbReference>
<evidence type="ECO:0000256" key="1">
    <source>
        <dbReference type="ARBA" id="ARBA00006889"/>
    </source>
</evidence>
<sequence length="196" mass="22703">MVKQNEMHKKTIVQHSWSFSLILLSFIISGLFTGCSGQKHMIDNSVVKELDLQKYLGTWYEIARYDHRFEQGMVGVKANYSLRDDGKIRVVNSGYKNTLDGEYSEAIGKAKIPDPENEPAKLKVSFFWIFYGDYYVLELDKDYQWAVIGSSSDKYLWILSRSPQMSPEIYNDLLKRITDRGYDTSALIKVKQKENS</sequence>
<keyword evidence="5" id="KW-1185">Reference proteome</keyword>
<proteinExistence type="inferred from homology"/>
<dbReference type="InterPro" id="IPR022272">
    <property type="entry name" value="Lipocalin_CS"/>
</dbReference>
<dbReference type="Proteomes" id="UP000023772">
    <property type="component" value="Chromosome"/>
</dbReference>
<dbReference type="InterPro" id="IPR047202">
    <property type="entry name" value="Lipocalin_Blc-like_dom"/>
</dbReference>
<dbReference type="PANTHER" id="PTHR10612:SF34">
    <property type="entry name" value="APOLIPOPROTEIN D"/>
    <property type="match status" value="1"/>
</dbReference>
<organism evidence="4 5">
    <name type="scientific">Draconibacterium orientale</name>
    <dbReference type="NCBI Taxonomy" id="1168034"/>
    <lineage>
        <taxon>Bacteria</taxon>
        <taxon>Pseudomonadati</taxon>
        <taxon>Bacteroidota</taxon>
        <taxon>Bacteroidia</taxon>
        <taxon>Marinilabiliales</taxon>
        <taxon>Prolixibacteraceae</taxon>
        <taxon>Draconibacterium</taxon>
    </lineage>
</organism>
<name>A0ABM5Q7G1_9BACT</name>
<evidence type="ECO:0000259" key="3">
    <source>
        <dbReference type="Pfam" id="PF08212"/>
    </source>
</evidence>
<evidence type="ECO:0000313" key="4">
    <source>
        <dbReference type="EMBL" id="AHW59565.1"/>
    </source>
</evidence>
<dbReference type="InterPro" id="IPR012674">
    <property type="entry name" value="Calycin"/>
</dbReference>
<accession>A0ABM5Q7G1</accession>
<dbReference type="PANTHER" id="PTHR10612">
    <property type="entry name" value="APOLIPOPROTEIN D"/>
    <property type="match status" value="1"/>
</dbReference>
<gene>
    <name evidence="4" type="ORF">FH5T_08035</name>
</gene>
<dbReference type="EMBL" id="CP007451">
    <property type="protein sequence ID" value="AHW59565.1"/>
    <property type="molecule type" value="Genomic_DNA"/>
</dbReference>
<dbReference type="SUPFAM" id="SSF50814">
    <property type="entry name" value="Lipocalins"/>
    <property type="match status" value="1"/>
</dbReference>
<dbReference type="CDD" id="cd19438">
    <property type="entry name" value="lipocalin_Blc-like"/>
    <property type="match status" value="1"/>
</dbReference>
<dbReference type="PRINTS" id="PR01171">
    <property type="entry name" value="BCTLIPOCALIN"/>
</dbReference>
<protein>
    <submittedName>
        <fullName evidence="4">Lipocalin</fullName>
    </submittedName>
</protein>
<dbReference type="InterPro" id="IPR000566">
    <property type="entry name" value="Lipocln_cytosolic_FA-bd_dom"/>
</dbReference>
<feature type="domain" description="Lipocalin/cytosolic fatty-acid binding" evidence="3">
    <location>
        <begin position="50"/>
        <end position="192"/>
    </location>
</feature>
<evidence type="ECO:0000313" key="5">
    <source>
        <dbReference type="Proteomes" id="UP000023772"/>
    </source>
</evidence>